<keyword evidence="4 5" id="KW-0413">Isomerase</keyword>
<keyword evidence="3 5" id="KW-0697">Rotamase</keyword>
<dbReference type="InterPro" id="IPR001179">
    <property type="entry name" value="PPIase_FKBP_dom"/>
</dbReference>
<dbReference type="EC" id="5.2.1.8" evidence="6"/>
<dbReference type="SUPFAM" id="SSF54534">
    <property type="entry name" value="FKBP-like"/>
    <property type="match status" value="1"/>
</dbReference>
<feature type="chain" id="PRO_5017410985" description="Peptidyl-prolyl cis-trans isomerase" evidence="7">
    <location>
        <begin position="20"/>
        <end position="180"/>
    </location>
</feature>
<dbReference type="RefSeq" id="WP_119436264.1">
    <property type="nucleotide sequence ID" value="NZ_QWGR01000001.1"/>
</dbReference>
<dbReference type="PANTHER" id="PTHR43811">
    <property type="entry name" value="FKBP-TYPE PEPTIDYL-PROLYL CIS-TRANS ISOMERASE FKPA"/>
    <property type="match status" value="1"/>
</dbReference>
<dbReference type="AlphaFoldDB" id="A0A399T375"/>
<gene>
    <name evidence="9" type="ORF">D1614_02395</name>
</gene>
<protein>
    <recommendedName>
        <fullName evidence="6">Peptidyl-prolyl cis-trans isomerase</fullName>
        <ecNumber evidence="6">5.2.1.8</ecNumber>
    </recommendedName>
</protein>
<evidence type="ECO:0000256" key="1">
    <source>
        <dbReference type="ARBA" id="ARBA00000971"/>
    </source>
</evidence>
<evidence type="ECO:0000256" key="3">
    <source>
        <dbReference type="ARBA" id="ARBA00023110"/>
    </source>
</evidence>
<evidence type="ECO:0000313" key="10">
    <source>
        <dbReference type="Proteomes" id="UP000265926"/>
    </source>
</evidence>
<comment type="similarity">
    <text evidence="2 6">Belongs to the FKBP-type PPIase family.</text>
</comment>
<dbReference type="EMBL" id="QWGR01000001">
    <property type="protein sequence ID" value="RIJ50796.1"/>
    <property type="molecule type" value="Genomic_DNA"/>
</dbReference>
<evidence type="ECO:0000313" key="9">
    <source>
        <dbReference type="EMBL" id="RIJ50796.1"/>
    </source>
</evidence>
<name>A0A399T375_9BACT</name>
<feature type="domain" description="PPIase FKBP-type" evidence="8">
    <location>
        <begin position="72"/>
        <end position="172"/>
    </location>
</feature>
<dbReference type="PROSITE" id="PS50059">
    <property type="entry name" value="FKBP_PPIASE"/>
    <property type="match status" value="1"/>
</dbReference>
<evidence type="ECO:0000259" key="8">
    <source>
        <dbReference type="PROSITE" id="PS50059"/>
    </source>
</evidence>
<evidence type="ECO:0000256" key="2">
    <source>
        <dbReference type="ARBA" id="ARBA00006577"/>
    </source>
</evidence>
<dbReference type="Gene3D" id="3.10.50.40">
    <property type="match status" value="1"/>
</dbReference>
<dbReference type="PROSITE" id="PS51257">
    <property type="entry name" value="PROKAR_LIPOPROTEIN"/>
    <property type="match status" value="1"/>
</dbReference>
<comment type="caution">
    <text evidence="9">The sequence shown here is derived from an EMBL/GenBank/DDBJ whole genome shotgun (WGS) entry which is preliminary data.</text>
</comment>
<dbReference type="Proteomes" id="UP000265926">
    <property type="component" value="Unassembled WGS sequence"/>
</dbReference>
<comment type="catalytic activity">
    <reaction evidence="1 5 6">
        <text>[protein]-peptidylproline (omega=180) = [protein]-peptidylproline (omega=0)</text>
        <dbReference type="Rhea" id="RHEA:16237"/>
        <dbReference type="Rhea" id="RHEA-COMP:10747"/>
        <dbReference type="Rhea" id="RHEA-COMP:10748"/>
        <dbReference type="ChEBI" id="CHEBI:83833"/>
        <dbReference type="ChEBI" id="CHEBI:83834"/>
        <dbReference type="EC" id="5.2.1.8"/>
    </reaction>
</comment>
<dbReference type="GO" id="GO:0003755">
    <property type="term" value="F:peptidyl-prolyl cis-trans isomerase activity"/>
    <property type="evidence" value="ECO:0007669"/>
    <property type="project" value="UniProtKB-UniRule"/>
</dbReference>
<accession>A0A399T375</accession>
<proteinExistence type="inferred from homology"/>
<evidence type="ECO:0000256" key="6">
    <source>
        <dbReference type="RuleBase" id="RU003915"/>
    </source>
</evidence>
<keyword evidence="7" id="KW-0732">Signal</keyword>
<evidence type="ECO:0000256" key="5">
    <source>
        <dbReference type="PROSITE-ProRule" id="PRU00277"/>
    </source>
</evidence>
<evidence type="ECO:0000256" key="7">
    <source>
        <dbReference type="SAM" id="SignalP"/>
    </source>
</evidence>
<feature type="signal peptide" evidence="7">
    <location>
        <begin position="1"/>
        <end position="19"/>
    </location>
</feature>
<evidence type="ECO:0000256" key="4">
    <source>
        <dbReference type="ARBA" id="ARBA00023235"/>
    </source>
</evidence>
<organism evidence="9 10">
    <name type="scientific">Maribellus luteus</name>
    <dbReference type="NCBI Taxonomy" id="2305463"/>
    <lineage>
        <taxon>Bacteria</taxon>
        <taxon>Pseudomonadati</taxon>
        <taxon>Bacteroidota</taxon>
        <taxon>Bacteroidia</taxon>
        <taxon>Marinilabiliales</taxon>
        <taxon>Prolixibacteraceae</taxon>
        <taxon>Maribellus</taxon>
    </lineage>
</organism>
<sequence length="180" mass="19792">MKKILKGMFVLISAVGFFACSDGIDYEKLRRNELALLDEYIAAKHPGAEETKSGLYYFNEPGTGEGDTIKLGDEVQIYYATWVLKRNEDKELDSVLVDQSSGYLSGHRYEPLEFIAGAGGTIAGLEEGVTYMQPGTKSRLVINSELAYGQSGSGGVGMFQTVLMEVEIYKVIPLEVPEEE</sequence>
<dbReference type="Pfam" id="PF00254">
    <property type="entry name" value="FKBP_C"/>
    <property type="match status" value="1"/>
</dbReference>
<keyword evidence="10" id="KW-1185">Reference proteome</keyword>
<dbReference type="PANTHER" id="PTHR43811:SF19">
    <property type="entry name" value="39 KDA FK506-BINDING NUCLEAR PROTEIN"/>
    <property type="match status" value="1"/>
</dbReference>
<dbReference type="OrthoDB" id="1119290at2"/>
<dbReference type="InterPro" id="IPR046357">
    <property type="entry name" value="PPIase_dom_sf"/>
</dbReference>
<reference evidence="9 10" key="1">
    <citation type="submission" date="2018-08" db="EMBL/GenBank/DDBJ databases">
        <title>Pallidiluteibacterium maritimus gen. nov., sp. nov., isolated from coastal sediment.</title>
        <authorList>
            <person name="Zhou L.Y."/>
        </authorList>
    </citation>
    <scope>NUCLEOTIDE SEQUENCE [LARGE SCALE GENOMIC DNA]</scope>
    <source>
        <strain evidence="9 10">XSD2</strain>
    </source>
</reference>